<dbReference type="Proteomes" id="UP000094527">
    <property type="component" value="Unassembled WGS sequence"/>
</dbReference>
<evidence type="ECO:0000256" key="7">
    <source>
        <dbReference type="SAM" id="MobiDB-lite"/>
    </source>
</evidence>
<sequence length="417" mass="48796">MVIHNALKKSYINILWLVAIYFNWISVAWNIAKDFTAWPEFVDPTIERNVWFAMICYAAYIIVHLPLLIHLVEVEIKYGFYHCEETSYLVHHLTHGIKRLIPVGLCAGATTWALMKLSSKSQQEQMIVFGSMSFVFFVLYPTIEMWALLRNEANTFDVSAENPELKRSIDALCDRVQFPKEHVSFLHSRSRSMHSSAFFYGFFTYRKVVIFARLIEGHSRSSPEKGLPNRQIEAVVSHELGHWKNLHSEKGLIFWHFMQISTALLVLWLRSKDIICQAFGFTSDPLNDGTIIDDRGKEYLPGMVIGYYLILRTYHNFLQTLHQIQQREYEINADEHASELGYGTPLEQALIKIVIDHEAFPSADQLYSLFHHNHPCLLQRLQKLQEHHEHHHHHQNSQNHHHHHYQDKNNNSNGNRH</sequence>
<reference evidence="10 11" key="1">
    <citation type="journal article" date="2016" name="Genome Biol. Evol.">
        <title>Gene Family Evolution Reflects Adaptation to Soil Environmental Stressors in the Genome of the Collembolan Orchesella cincta.</title>
        <authorList>
            <person name="Faddeeva-Vakhrusheva A."/>
            <person name="Derks M.F."/>
            <person name="Anvar S.Y."/>
            <person name="Agamennone V."/>
            <person name="Suring W."/>
            <person name="Smit S."/>
            <person name="van Straalen N.M."/>
            <person name="Roelofs D."/>
        </authorList>
    </citation>
    <scope>NUCLEOTIDE SEQUENCE [LARGE SCALE GENOMIC DNA]</scope>
    <source>
        <tissue evidence="10">Mixed pool</tissue>
    </source>
</reference>
<feature type="region of interest" description="Disordered" evidence="7">
    <location>
        <begin position="385"/>
        <end position="417"/>
    </location>
</feature>
<protein>
    <submittedName>
        <fullName evidence="10">CAAX prenyl protease 1</fullName>
    </submittedName>
</protein>
<evidence type="ECO:0000313" key="11">
    <source>
        <dbReference type="Proteomes" id="UP000094527"/>
    </source>
</evidence>
<comment type="caution">
    <text evidence="10">The sequence shown here is derived from an EMBL/GenBank/DDBJ whole genome shotgun (WGS) entry which is preliminary data.</text>
</comment>
<dbReference type="InterPro" id="IPR001915">
    <property type="entry name" value="Peptidase_M48"/>
</dbReference>
<keyword evidence="1 6" id="KW-0645">Protease</keyword>
<feature type="transmembrane region" description="Helical" evidence="8">
    <location>
        <begin position="126"/>
        <end position="149"/>
    </location>
</feature>
<dbReference type="EMBL" id="LJIJ01000689">
    <property type="protein sequence ID" value="ODM95283.1"/>
    <property type="molecule type" value="Genomic_DNA"/>
</dbReference>
<keyword evidence="4 6" id="KW-0862">Zinc</keyword>
<dbReference type="GO" id="GO:0006508">
    <property type="term" value="P:proteolysis"/>
    <property type="evidence" value="ECO:0007669"/>
    <property type="project" value="UniProtKB-KW"/>
</dbReference>
<evidence type="ECO:0000259" key="9">
    <source>
        <dbReference type="Pfam" id="PF01435"/>
    </source>
</evidence>
<keyword evidence="8" id="KW-0812">Transmembrane</keyword>
<comment type="similarity">
    <text evidence="6">Belongs to the peptidase M48 family.</text>
</comment>
<dbReference type="OrthoDB" id="360839at2759"/>
<keyword evidence="11" id="KW-1185">Reference proteome</keyword>
<keyword evidence="8" id="KW-0472">Membrane</keyword>
<dbReference type="PANTHER" id="PTHR10120">
    <property type="entry name" value="CAAX PRENYL PROTEASE 1"/>
    <property type="match status" value="1"/>
</dbReference>
<accession>A0A1D2MQG4</accession>
<keyword evidence="3 6" id="KW-0378">Hydrolase</keyword>
<dbReference type="Pfam" id="PF01435">
    <property type="entry name" value="Peptidase_M48"/>
    <property type="match status" value="1"/>
</dbReference>
<evidence type="ECO:0000256" key="8">
    <source>
        <dbReference type="SAM" id="Phobius"/>
    </source>
</evidence>
<keyword evidence="8" id="KW-1133">Transmembrane helix</keyword>
<feature type="compositionally biased region" description="Basic residues" evidence="7">
    <location>
        <begin position="389"/>
        <end position="405"/>
    </location>
</feature>
<dbReference type="GO" id="GO:0046872">
    <property type="term" value="F:metal ion binding"/>
    <property type="evidence" value="ECO:0007669"/>
    <property type="project" value="UniProtKB-KW"/>
</dbReference>
<comment type="cofactor">
    <cofactor evidence="6">
        <name>Zn(2+)</name>
        <dbReference type="ChEBI" id="CHEBI:29105"/>
    </cofactor>
    <text evidence="6">Binds 1 zinc ion per subunit.</text>
</comment>
<dbReference type="AlphaFoldDB" id="A0A1D2MQG4"/>
<proteinExistence type="inferred from homology"/>
<evidence type="ECO:0000256" key="6">
    <source>
        <dbReference type="RuleBase" id="RU003983"/>
    </source>
</evidence>
<feature type="transmembrane region" description="Helical" evidence="8">
    <location>
        <begin position="12"/>
        <end position="31"/>
    </location>
</feature>
<evidence type="ECO:0000256" key="5">
    <source>
        <dbReference type="ARBA" id="ARBA00023049"/>
    </source>
</evidence>
<feature type="domain" description="Peptidase M48" evidence="9">
    <location>
        <begin position="160"/>
        <end position="386"/>
    </location>
</feature>
<evidence type="ECO:0000256" key="3">
    <source>
        <dbReference type="ARBA" id="ARBA00022801"/>
    </source>
</evidence>
<feature type="transmembrane region" description="Helical" evidence="8">
    <location>
        <begin position="51"/>
        <end position="72"/>
    </location>
</feature>
<feature type="compositionally biased region" description="Polar residues" evidence="7">
    <location>
        <begin position="408"/>
        <end position="417"/>
    </location>
</feature>
<dbReference type="GO" id="GO:0004222">
    <property type="term" value="F:metalloendopeptidase activity"/>
    <property type="evidence" value="ECO:0007669"/>
    <property type="project" value="InterPro"/>
</dbReference>
<evidence type="ECO:0000256" key="2">
    <source>
        <dbReference type="ARBA" id="ARBA00022723"/>
    </source>
</evidence>
<feature type="transmembrane region" description="Helical" evidence="8">
    <location>
        <begin position="252"/>
        <end position="269"/>
    </location>
</feature>
<gene>
    <name evidence="10" type="ORF">Ocin01_11399</name>
</gene>
<keyword evidence="5 6" id="KW-0482">Metalloprotease</keyword>
<dbReference type="Gene3D" id="3.30.2010.10">
    <property type="entry name" value="Metalloproteases ('zincins'), catalytic domain"/>
    <property type="match status" value="1"/>
</dbReference>
<organism evidence="10 11">
    <name type="scientific">Orchesella cincta</name>
    <name type="common">Springtail</name>
    <name type="synonym">Podura cincta</name>
    <dbReference type="NCBI Taxonomy" id="48709"/>
    <lineage>
        <taxon>Eukaryota</taxon>
        <taxon>Metazoa</taxon>
        <taxon>Ecdysozoa</taxon>
        <taxon>Arthropoda</taxon>
        <taxon>Hexapoda</taxon>
        <taxon>Collembola</taxon>
        <taxon>Entomobryomorpha</taxon>
        <taxon>Entomobryoidea</taxon>
        <taxon>Orchesellidae</taxon>
        <taxon>Orchesellinae</taxon>
        <taxon>Orchesella</taxon>
    </lineage>
</organism>
<evidence type="ECO:0000256" key="1">
    <source>
        <dbReference type="ARBA" id="ARBA00022670"/>
    </source>
</evidence>
<evidence type="ECO:0000313" key="10">
    <source>
        <dbReference type="EMBL" id="ODM95283.1"/>
    </source>
</evidence>
<keyword evidence="2" id="KW-0479">Metal-binding</keyword>
<evidence type="ECO:0000256" key="4">
    <source>
        <dbReference type="ARBA" id="ARBA00022833"/>
    </source>
</evidence>
<name>A0A1D2MQG4_ORCCI</name>
<dbReference type="STRING" id="48709.A0A1D2MQG4"/>
<dbReference type="OMA" id="YSCANAY"/>